<protein>
    <submittedName>
        <fullName evidence="8">Uncharacterized protein</fullName>
    </submittedName>
</protein>
<dbReference type="OrthoDB" id="77878at2759"/>
<evidence type="ECO:0000256" key="2">
    <source>
        <dbReference type="ARBA" id="ARBA00022692"/>
    </source>
</evidence>
<accession>A0A9P5C0I4</accession>
<keyword evidence="3 7" id="KW-1133">Transmembrane helix</keyword>
<gene>
    <name evidence="8" type="ORF">E8E12_008315</name>
</gene>
<dbReference type="Pfam" id="PF05705">
    <property type="entry name" value="DUF829"/>
    <property type="match status" value="1"/>
</dbReference>
<evidence type="ECO:0000256" key="3">
    <source>
        <dbReference type="ARBA" id="ARBA00022989"/>
    </source>
</evidence>
<evidence type="ECO:0000256" key="7">
    <source>
        <dbReference type="SAM" id="Phobius"/>
    </source>
</evidence>
<dbReference type="EMBL" id="SWKV01000042">
    <property type="protein sequence ID" value="KAF3037536.1"/>
    <property type="molecule type" value="Genomic_DNA"/>
</dbReference>
<proteinExistence type="predicted"/>
<evidence type="ECO:0000256" key="4">
    <source>
        <dbReference type="ARBA" id="ARBA00023136"/>
    </source>
</evidence>
<comment type="caution">
    <text evidence="8">The sequence shown here is derived from an EMBL/GenBank/DDBJ whole genome shotgun (WGS) entry which is preliminary data.</text>
</comment>
<feature type="transmembrane region" description="Helical" evidence="7">
    <location>
        <begin position="208"/>
        <end position="228"/>
    </location>
</feature>
<organism evidence="8 9">
    <name type="scientific">Didymella heteroderae</name>
    <dbReference type="NCBI Taxonomy" id="1769908"/>
    <lineage>
        <taxon>Eukaryota</taxon>
        <taxon>Fungi</taxon>
        <taxon>Dikarya</taxon>
        <taxon>Ascomycota</taxon>
        <taxon>Pezizomycotina</taxon>
        <taxon>Dothideomycetes</taxon>
        <taxon>Pleosporomycetidae</taxon>
        <taxon>Pleosporales</taxon>
        <taxon>Pleosporineae</taxon>
        <taxon>Didymellaceae</taxon>
        <taxon>Didymella</taxon>
    </lineage>
</organism>
<dbReference type="GO" id="GO:0031965">
    <property type="term" value="C:nuclear membrane"/>
    <property type="evidence" value="ECO:0007669"/>
    <property type="project" value="UniProtKB-SubCell"/>
</dbReference>
<dbReference type="PANTHER" id="PTHR12265:SF30">
    <property type="entry name" value="TRANSMEMBRANE PROTEIN 53"/>
    <property type="match status" value="1"/>
</dbReference>
<evidence type="ECO:0000256" key="6">
    <source>
        <dbReference type="ARBA" id="ARBA00037847"/>
    </source>
</evidence>
<evidence type="ECO:0000313" key="8">
    <source>
        <dbReference type="EMBL" id="KAF3037536.1"/>
    </source>
</evidence>
<comment type="subcellular location">
    <subcellularLocation>
        <location evidence="6">Endomembrane system</location>
        <topology evidence="6">Single-pass membrane protein</topology>
    </subcellularLocation>
    <subcellularLocation>
        <location evidence="1">Nucleus membrane</location>
    </subcellularLocation>
</comment>
<dbReference type="PANTHER" id="PTHR12265">
    <property type="entry name" value="TRANSMEMBRANE PROTEIN 53"/>
    <property type="match status" value="1"/>
</dbReference>
<name>A0A9P5C0I4_9PLEO</name>
<keyword evidence="9" id="KW-1185">Reference proteome</keyword>
<keyword evidence="4 7" id="KW-0472">Membrane</keyword>
<dbReference type="InterPro" id="IPR008547">
    <property type="entry name" value="DUF829_TMEM53"/>
</dbReference>
<keyword evidence="2 7" id="KW-0812">Transmembrane</keyword>
<evidence type="ECO:0000256" key="5">
    <source>
        <dbReference type="ARBA" id="ARBA00023242"/>
    </source>
</evidence>
<keyword evidence="5" id="KW-0539">Nucleus</keyword>
<dbReference type="Proteomes" id="UP000758155">
    <property type="component" value="Unassembled WGS sequence"/>
</dbReference>
<dbReference type="AlphaFoldDB" id="A0A9P5C0I4"/>
<evidence type="ECO:0000256" key="1">
    <source>
        <dbReference type="ARBA" id="ARBA00004126"/>
    </source>
</evidence>
<reference evidence="8" key="1">
    <citation type="submission" date="2019-04" db="EMBL/GenBank/DDBJ databases">
        <title>Sequencing of skin fungus with MAO and IRED activity.</title>
        <authorList>
            <person name="Marsaioli A.J."/>
            <person name="Bonatto J.M.C."/>
            <person name="Reis Junior O."/>
        </authorList>
    </citation>
    <scope>NUCLEOTIDE SEQUENCE</scope>
    <source>
        <strain evidence="8">28M1</strain>
    </source>
</reference>
<evidence type="ECO:0000313" key="9">
    <source>
        <dbReference type="Proteomes" id="UP000758155"/>
    </source>
</evidence>
<sequence length="322" mass="35920">MNATQAVLDWIAAHPYQTAFQIVNGVIICTPAAATVPVLAALGFGANGPIAEVAQPLAEFTIIGHNTYLWTSPSYTSSSPLVLLFAWNAAAAKHIAKYTLSYQRLFPTSKIVLQRCYTSDMFTRSANYAALLTPAMNITHQHITAGGSVLVQSFSNGGGNQVNEFAKAWKRKYGSRLPMQVQIMDSSPTKGPWMKSHAAISAGLPRTWFWKWFGGLLVHVLLLGSFLVNMIRGKENKMVVLCREMNDETVFDNSVPRVYLYSRVDEMVGCEEVEEHAAIAKRKEWDVTMVRFEKSAHCGHVREDEQKYWGAILKAWKSSERK</sequence>